<organism evidence="1 2">
    <name type="scientific">Nephila pilipes</name>
    <name type="common">Giant wood spider</name>
    <name type="synonym">Nephila maculata</name>
    <dbReference type="NCBI Taxonomy" id="299642"/>
    <lineage>
        <taxon>Eukaryota</taxon>
        <taxon>Metazoa</taxon>
        <taxon>Ecdysozoa</taxon>
        <taxon>Arthropoda</taxon>
        <taxon>Chelicerata</taxon>
        <taxon>Arachnida</taxon>
        <taxon>Araneae</taxon>
        <taxon>Araneomorphae</taxon>
        <taxon>Entelegynae</taxon>
        <taxon>Araneoidea</taxon>
        <taxon>Nephilidae</taxon>
        <taxon>Nephila</taxon>
    </lineage>
</organism>
<proteinExistence type="predicted"/>
<feature type="non-terminal residue" evidence="1">
    <location>
        <position position="1"/>
    </location>
</feature>
<evidence type="ECO:0000313" key="2">
    <source>
        <dbReference type="Proteomes" id="UP000887013"/>
    </source>
</evidence>
<dbReference type="PANTHER" id="PTHR47331">
    <property type="entry name" value="PHD-TYPE DOMAIN-CONTAINING PROTEIN"/>
    <property type="match status" value="1"/>
</dbReference>
<dbReference type="Proteomes" id="UP000887013">
    <property type="component" value="Unassembled WGS sequence"/>
</dbReference>
<evidence type="ECO:0000313" key="1">
    <source>
        <dbReference type="EMBL" id="GFS73251.1"/>
    </source>
</evidence>
<evidence type="ECO:0008006" key="3">
    <source>
        <dbReference type="Google" id="ProtNLM"/>
    </source>
</evidence>
<dbReference type="EMBL" id="BMAW01001251">
    <property type="protein sequence ID" value="GFS73251.1"/>
    <property type="molecule type" value="Genomic_DNA"/>
</dbReference>
<keyword evidence="2" id="KW-1185">Reference proteome</keyword>
<accession>A0A8X6MR35</accession>
<dbReference type="OrthoDB" id="6431377at2759"/>
<protein>
    <recommendedName>
        <fullName evidence="3">Peptidase aspartic putative domain-containing protein</fullName>
    </recommendedName>
</protein>
<dbReference type="AlphaFoldDB" id="A0A8X6MR35"/>
<gene>
    <name evidence="1" type="primary">AVEN_211427_1</name>
    <name evidence="1" type="ORF">NPIL_639691</name>
</gene>
<dbReference type="PANTHER" id="PTHR47331:SF5">
    <property type="entry name" value="RIBONUCLEASE H"/>
    <property type="match status" value="1"/>
</dbReference>
<name>A0A8X6MR35_NEPPI</name>
<sequence length="247" mass="28025">RADKHQRYKINLSNVNGSYNCELEVLDEKKICAFLPRMNDDNCLKQLKDLGILMSDAMINEKSCLYEKNSGEINLLIGADYAGKLLTGNVKHLSGSLFAVHTLLGWTVMGKSNIKGSSTYSSLLVLSLHVNDAKITDLWKLDTLGIHDSSETRSKTETQQLALKHYREAVSRDNTGRYKVNLPWLDGHPPLHDNKEMAQKRLRNTVRSLKSTNQINEYQEVFNQWERDGVIEQIKQNNDISKGIGVH</sequence>
<comment type="caution">
    <text evidence="1">The sequence shown here is derived from an EMBL/GenBank/DDBJ whole genome shotgun (WGS) entry which is preliminary data.</text>
</comment>
<reference evidence="1" key="1">
    <citation type="submission" date="2020-08" db="EMBL/GenBank/DDBJ databases">
        <title>Multicomponent nature underlies the extraordinary mechanical properties of spider dragline silk.</title>
        <authorList>
            <person name="Kono N."/>
            <person name="Nakamura H."/>
            <person name="Mori M."/>
            <person name="Yoshida Y."/>
            <person name="Ohtoshi R."/>
            <person name="Malay A.D."/>
            <person name="Moran D.A.P."/>
            <person name="Tomita M."/>
            <person name="Numata K."/>
            <person name="Arakawa K."/>
        </authorList>
    </citation>
    <scope>NUCLEOTIDE SEQUENCE</scope>
</reference>